<dbReference type="GO" id="GO:0016301">
    <property type="term" value="F:kinase activity"/>
    <property type="evidence" value="ECO:0007669"/>
    <property type="project" value="UniProtKB-KW"/>
</dbReference>
<keyword evidence="3" id="KW-0808">Transferase</keyword>
<dbReference type="EMBL" id="FOHU01000024">
    <property type="protein sequence ID" value="SET72854.1"/>
    <property type="molecule type" value="Genomic_DNA"/>
</dbReference>
<dbReference type="PANTHER" id="PTHR38430">
    <property type="entry name" value="PROTEIN-ARGININE KINASE ACTIVATOR PROTEIN"/>
    <property type="match status" value="1"/>
</dbReference>
<evidence type="ECO:0000313" key="4">
    <source>
        <dbReference type="Proteomes" id="UP000199568"/>
    </source>
</evidence>
<dbReference type="Pfam" id="PF02151">
    <property type="entry name" value="UVR"/>
    <property type="match status" value="1"/>
</dbReference>
<keyword evidence="4" id="KW-1185">Reference proteome</keyword>
<dbReference type="OrthoDB" id="9788704at2"/>
<name>A0A1I0GR10_9FIRM</name>
<sequence length="169" mass="19728">MFCEECNEKKATIHMTKIIQGKKEEIHLCEDCAKVKDTANFENSFSIHNFLAGLLDVNTDHQFSTQYSETYQCPQCNTTYDRFRQKGRLGCNQCYESFKERLGPLVRKIHGNIRHTGKAPKRTGGIIRLKREVHQLKQQLIEAVHQQAFEKAAELRDQINELENRIEEM</sequence>
<dbReference type="PANTHER" id="PTHR38430:SF1">
    <property type="entry name" value="PROTEIN-ARGININE KINASE ACTIVATOR PROTEIN"/>
    <property type="match status" value="1"/>
</dbReference>
<dbReference type="GO" id="GO:0046870">
    <property type="term" value="F:cadmium ion binding"/>
    <property type="evidence" value="ECO:0007669"/>
    <property type="project" value="TreeGrafter"/>
</dbReference>
<dbReference type="GO" id="GO:0050897">
    <property type="term" value="F:cobalt ion binding"/>
    <property type="evidence" value="ECO:0007669"/>
    <property type="project" value="TreeGrafter"/>
</dbReference>
<dbReference type="SUPFAM" id="SSF57783">
    <property type="entry name" value="Zinc beta-ribbon"/>
    <property type="match status" value="1"/>
</dbReference>
<proteinExistence type="predicted"/>
<dbReference type="GO" id="GO:1990170">
    <property type="term" value="P:stress response to cadmium ion"/>
    <property type="evidence" value="ECO:0007669"/>
    <property type="project" value="TreeGrafter"/>
</dbReference>
<dbReference type="InterPro" id="IPR001943">
    <property type="entry name" value="UVR_dom"/>
</dbReference>
<dbReference type="Proteomes" id="UP000199568">
    <property type="component" value="Unassembled WGS sequence"/>
</dbReference>
<dbReference type="RefSeq" id="WP_090446515.1">
    <property type="nucleotide sequence ID" value="NZ_FOHU01000024.1"/>
</dbReference>
<keyword evidence="3" id="KW-0418">Kinase</keyword>
<evidence type="ECO:0000313" key="3">
    <source>
        <dbReference type="EMBL" id="SET72854.1"/>
    </source>
</evidence>
<organism evidence="3 4">
    <name type="scientific">Natronincola peptidivorans</name>
    <dbReference type="NCBI Taxonomy" id="426128"/>
    <lineage>
        <taxon>Bacteria</taxon>
        <taxon>Bacillati</taxon>
        <taxon>Bacillota</taxon>
        <taxon>Clostridia</taxon>
        <taxon>Peptostreptococcales</taxon>
        <taxon>Natronincolaceae</taxon>
        <taxon>Natronincola</taxon>
    </lineage>
</organism>
<keyword evidence="1" id="KW-0175">Coiled coil</keyword>
<dbReference type="PROSITE" id="PS50151">
    <property type="entry name" value="UVR"/>
    <property type="match status" value="1"/>
</dbReference>
<dbReference type="InterPro" id="IPR036876">
    <property type="entry name" value="UVR_dom_sf"/>
</dbReference>
<evidence type="ECO:0000256" key="1">
    <source>
        <dbReference type="SAM" id="Coils"/>
    </source>
</evidence>
<gene>
    <name evidence="3" type="ORF">SAMN05660297_03294</name>
</gene>
<dbReference type="PIRSF" id="PIRSF015034">
    <property type="entry name" value="YacH"/>
    <property type="match status" value="1"/>
</dbReference>
<feature type="coiled-coil region" evidence="1">
    <location>
        <begin position="126"/>
        <end position="165"/>
    </location>
</feature>
<dbReference type="AlphaFoldDB" id="A0A1I0GR10"/>
<evidence type="ECO:0000259" key="2">
    <source>
        <dbReference type="PROSITE" id="PS50151"/>
    </source>
</evidence>
<feature type="domain" description="UVR" evidence="2">
    <location>
        <begin position="130"/>
        <end position="165"/>
    </location>
</feature>
<reference evidence="3 4" key="1">
    <citation type="submission" date="2016-10" db="EMBL/GenBank/DDBJ databases">
        <authorList>
            <person name="de Groot N.N."/>
        </authorList>
    </citation>
    <scope>NUCLEOTIDE SEQUENCE [LARGE SCALE GENOMIC DNA]</scope>
    <source>
        <strain evidence="3 4">DSM 18979</strain>
    </source>
</reference>
<dbReference type="InterPro" id="IPR025542">
    <property type="entry name" value="YacH"/>
</dbReference>
<dbReference type="GO" id="GO:0005507">
    <property type="term" value="F:copper ion binding"/>
    <property type="evidence" value="ECO:0007669"/>
    <property type="project" value="TreeGrafter"/>
</dbReference>
<dbReference type="GO" id="GO:1990169">
    <property type="term" value="P:stress response to copper ion"/>
    <property type="evidence" value="ECO:0007669"/>
    <property type="project" value="TreeGrafter"/>
</dbReference>
<protein>
    <submittedName>
        <fullName evidence="3">Protein-arginine kinase activator protein McsA</fullName>
    </submittedName>
</protein>
<accession>A0A1I0GR10</accession>
<dbReference type="SUPFAM" id="SSF46600">
    <property type="entry name" value="C-terminal UvrC-binding domain of UvrB"/>
    <property type="match status" value="1"/>
</dbReference>
<dbReference type="STRING" id="426128.SAMN05660297_03294"/>
<dbReference type="GO" id="GO:0008270">
    <property type="term" value="F:zinc ion binding"/>
    <property type="evidence" value="ECO:0007669"/>
    <property type="project" value="TreeGrafter"/>
</dbReference>
<dbReference type="Gene3D" id="4.10.860.10">
    <property type="entry name" value="UVR domain"/>
    <property type="match status" value="1"/>
</dbReference>